<comment type="catalytic activity">
    <reaction evidence="13">
        <text>L-threonyl-[protein] + ATP = O-phospho-L-threonyl-[protein] + ADP + H(+)</text>
        <dbReference type="Rhea" id="RHEA:46608"/>
        <dbReference type="Rhea" id="RHEA-COMP:11060"/>
        <dbReference type="Rhea" id="RHEA-COMP:11605"/>
        <dbReference type="ChEBI" id="CHEBI:15378"/>
        <dbReference type="ChEBI" id="CHEBI:30013"/>
        <dbReference type="ChEBI" id="CHEBI:30616"/>
        <dbReference type="ChEBI" id="CHEBI:61977"/>
        <dbReference type="ChEBI" id="CHEBI:456216"/>
        <dbReference type="EC" id="2.7.11.1"/>
    </reaction>
</comment>
<evidence type="ECO:0000256" key="2">
    <source>
        <dbReference type="ARBA" id="ARBA00007531"/>
    </source>
</evidence>
<dbReference type="Gene3D" id="3.30.200.20">
    <property type="entry name" value="Phosphorylase Kinase, domain 1"/>
    <property type="match status" value="1"/>
</dbReference>
<evidence type="ECO:0000313" key="18">
    <source>
        <dbReference type="EMBL" id="ROO88965.1"/>
    </source>
</evidence>
<evidence type="ECO:0000256" key="11">
    <source>
        <dbReference type="ARBA" id="ARBA00022989"/>
    </source>
</evidence>
<keyword evidence="9 18" id="KW-0418">Kinase</keyword>
<dbReference type="EC" id="2.7.11.1" evidence="3"/>
<keyword evidence="4" id="KW-1003">Cell membrane</keyword>
<dbReference type="InterPro" id="IPR011009">
    <property type="entry name" value="Kinase-like_dom_sf"/>
</dbReference>
<feature type="binding site" evidence="15">
    <location>
        <position position="66"/>
    </location>
    <ligand>
        <name>ATP</name>
        <dbReference type="ChEBI" id="CHEBI:30616"/>
    </ligand>
</feature>
<dbReference type="AlphaFoldDB" id="A0A3N1D601"/>
<dbReference type="FunFam" id="3.30.200.20:FF:000035">
    <property type="entry name" value="Serine/threonine protein kinase Stk1"/>
    <property type="match status" value="1"/>
</dbReference>
<evidence type="ECO:0000256" key="16">
    <source>
        <dbReference type="SAM" id="MobiDB-lite"/>
    </source>
</evidence>
<evidence type="ECO:0000256" key="3">
    <source>
        <dbReference type="ARBA" id="ARBA00012513"/>
    </source>
</evidence>
<evidence type="ECO:0000256" key="14">
    <source>
        <dbReference type="ARBA" id="ARBA00048679"/>
    </source>
</evidence>
<dbReference type="PANTHER" id="PTHR43289:SF6">
    <property type="entry name" value="SERINE_THREONINE-PROTEIN KINASE NEKL-3"/>
    <property type="match status" value="1"/>
</dbReference>
<evidence type="ECO:0000256" key="13">
    <source>
        <dbReference type="ARBA" id="ARBA00047899"/>
    </source>
</evidence>
<comment type="subcellular location">
    <subcellularLocation>
        <location evidence="1">Cell membrane</location>
    </subcellularLocation>
</comment>
<dbReference type="SUPFAM" id="SSF56112">
    <property type="entry name" value="Protein kinase-like (PK-like)"/>
    <property type="match status" value="1"/>
</dbReference>
<evidence type="ECO:0000313" key="19">
    <source>
        <dbReference type="Proteomes" id="UP000272400"/>
    </source>
</evidence>
<dbReference type="Proteomes" id="UP000272400">
    <property type="component" value="Unassembled WGS sequence"/>
</dbReference>
<dbReference type="Gene3D" id="1.10.510.10">
    <property type="entry name" value="Transferase(Phosphotransferase) domain 1"/>
    <property type="match status" value="1"/>
</dbReference>
<evidence type="ECO:0000256" key="4">
    <source>
        <dbReference type="ARBA" id="ARBA00022475"/>
    </source>
</evidence>
<reference evidence="18 19" key="1">
    <citation type="submission" date="2018-11" db="EMBL/GenBank/DDBJ databases">
        <title>Sequencing the genomes of 1000 actinobacteria strains.</title>
        <authorList>
            <person name="Klenk H.-P."/>
        </authorList>
    </citation>
    <scope>NUCLEOTIDE SEQUENCE [LARGE SCALE GENOMIC DNA]</scope>
    <source>
        <strain evidence="18 19">DSM 44254</strain>
    </source>
</reference>
<protein>
    <recommendedName>
        <fullName evidence="3">non-specific serine/threonine protein kinase</fullName>
        <ecNumber evidence="3">2.7.11.1</ecNumber>
    </recommendedName>
</protein>
<feature type="compositionally biased region" description="Pro residues" evidence="16">
    <location>
        <begin position="313"/>
        <end position="340"/>
    </location>
</feature>
<dbReference type="Pfam" id="PF00069">
    <property type="entry name" value="Pkinase"/>
    <property type="match status" value="1"/>
</dbReference>
<keyword evidence="5 18" id="KW-0723">Serine/threonine-protein kinase</keyword>
<dbReference type="InterPro" id="IPR038468">
    <property type="entry name" value="MmpS_C"/>
</dbReference>
<evidence type="ECO:0000256" key="7">
    <source>
        <dbReference type="ARBA" id="ARBA00022692"/>
    </source>
</evidence>
<evidence type="ECO:0000256" key="9">
    <source>
        <dbReference type="ARBA" id="ARBA00022777"/>
    </source>
</evidence>
<keyword evidence="6" id="KW-0808">Transferase</keyword>
<dbReference type="PROSITE" id="PS50011">
    <property type="entry name" value="PROTEIN_KINASE_DOM"/>
    <property type="match status" value="1"/>
</dbReference>
<keyword evidence="10 15" id="KW-0067">ATP-binding</keyword>
<keyword evidence="19" id="KW-1185">Reference proteome</keyword>
<accession>A0A3N1D601</accession>
<evidence type="ECO:0000256" key="12">
    <source>
        <dbReference type="ARBA" id="ARBA00023136"/>
    </source>
</evidence>
<dbReference type="PROSITE" id="PS00108">
    <property type="entry name" value="PROTEIN_KINASE_ST"/>
    <property type="match status" value="1"/>
</dbReference>
<keyword evidence="7" id="KW-0812">Transmembrane</keyword>
<evidence type="ECO:0000256" key="6">
    <source>
        <dbReference type="ARBA" id="ARBA00022679"/>
    </source>
</evidence>
<evidence type="ECO:0000259" key="17">
    <source>
        <dbReference type="PROSITE" id="PS50011"/>
    </source>
</evidence>
<dbReference type="InterPro" id="IPR008693">
    <property type="entry name" value="MmpS"/>
</dbReference>
<dbReference type="SMART" id="SM00220">
    <property type="entry name" value="S_TKc"/>
    <property type="match status" value="1"/>
</dbReference>
<evidence type="ECO:0000256" key="8">
    <source>
        <dbReference type="ARBA" id="ARBA00022741"/>
    </source>
</evidence>
<gene>
    <name evidence="18" type="ORF">EDD29_6652</name>
</gene>
<proteinExistence type="inferred from homology"/>
<organism evidence="18 19">
    <name type="scientific">Actinocorallia herbida</name>
    <dbReference type="NCBI Taxonomy" id="58109"/>
    <lineage>
        <taxon>Bacteria</taxon>
        <taxon>Bacillati</taxon>
        <taxon>Actinomycetota</taxon>
        <taxon>Actinomycetes</taxon>
        <taxon>Streptosporangiales</taxon>
        <taxon>Thermomonosporaceae</taxon>
        <taxon>Actinocorallia</taxon>
    </lineage>
</organism>
<evidence type="ECO:0000256" key="10">
    <source>
        <dbReference type="ARBA" id="ARBA00022840"/>
    </source>
</evidence>
<evidence type="ECO:0000256" key="5">
    <source>
        <dbReference type="ARBA" id="ARBA00022527"/>
    </source>
</evidence>
<dbReference type="InterPro" id="IPR000719">
    <property type="entry name" value="Prot_kinase_dom"/>
</dbReference>
<name>A0A3N1D601_9ACTN</name>
<evidence type="ECO:0000256" key="1">
    <source>
        <dbReference type="ARBA" id="ARBA00004236"/>
    </source>
</evidence>
<dbReference type="InterPro" id="IPR008271">
    <property type="entry name" value="Ser/Thr_kinase_AS"/>
</dbReference>
<dbReference type="InterPro" id="IPR017441">
    <property type="entry name" value="Protein_kinase_ATP_BS"/>
</dbReference>
<feature type="region of interest" description="Disordered" evidence="16">
    <location>
        <begin position="303"/>
        <end position="346"/>
    </location>
</feature>
<dbReference type="GO" id="GO:0004674">
    <property type="term" value="F:protein serine/threonine kinase activity"/>
    <property type="evidence" value="ECO:0007669"/>
    <property type="project" value="UniProtKB-KW"/>
</dbReference>
<feature type="region of interest" description="Disordered" evidence="16">
    <location>
        <begin position="377"/>
        <end position="406"/>
    </location>
</feature>
<feature type="domain" description="Protein kinase" evidence="17">
    <location>
        <begin position="37"/>
        <end position="297"/>
    </location>
</feature>
<comment type="catalytic activity">
    <reaction evidence="14">
        <text>L-seryl-[protein] + ATP = O-phospho-L-seryl-[protein] + ADP + H(+)</text>
        <dbReference type="Rhea" id="RHEA:17989"/>
        <dbReference type="Rhea" id="RHEA-COMP:9863"/>
        <dbReference type="Rhea" id="RHEA-COMP:11604"/>
        <dbReference type="ChEBI" id="CHEBI:15378"/>
        <dbReference type="ChEBI" id="CHEBI:29999"/>
        <dbReference type="ChEBI" id="CHEBI:30616"/>
        <dbReference type="ChEBI" id="CHEBI:83421"/>
        <dbReference type="ChEBI" id="CHEBI:456216"/>
        <dbReference type="EC" id="2.7.11.1"/>
    </reaction>
</comment>
<dbReference type="PROSITE" id="PS00107">
    <property type="entry name" value="PROTEIN_KINASE_ATP"/>
    <property type="match status" value="1"/>
</dbReference>
<dbReference type="GO" id="GO:0005524">
    <property type="term" value="F:ATP binding"/>
    <property type="evidence" value="ECO:0007669"/>
    <property type="project" value="UniProtKB-UniRule"/>
</dbReference>
<dbReference type="Pfam" id="PF05423">
    <property type="entry name" value="Mycobact_memb"/>
    <property type="match status" value="1"/>
</dbReference>
<dbReference type="CDD" id="cd14014">
    <property type="entry name" value="STKc_PknB_like"/>
    <property type="match status" value="1"/>
</dbReference>
<dbReference type="PANTHER" id="PTHR43289">
    <property type="entry name" value="MITOGEN-ACTIVATED PROTEIN KINASE KINASE KINASE 20-RELATED"/>
    <property type="match status" value="1"/>
</dbReference>
<evidence type="ECO:0000256" key="15">
    <source>
        <dbReference type="PROSITE-ProRule" id="PRU10141"/>
    </source>
</evidence>
<dbReference type="OrthoDB" id="9762169at2"/>
<comment type="caution">
    <text evidence="18">The sequence shown here is derived from an EMBL/GenBank/DDBJ whole genome shotgun (WGS) entry which is preliminary data.</text>
</comment>
<dbReference type="EMBL" id="RJKE01000001">
    <property type="protein sequence ID" value="ROO88965.1"/>
    <property type="molecule type" value="Genomic_DNA"/>
</dbReference>
<comment type="similarity">
    <text evidence="2">Belongs to the MmpS family.</text>
</comment>
<keyword evidence="11" id="KW-1133">Transmembrane helix</keyword>
<dbReference type="GO" id="GO:0005886">
    <property type="term" value="C:plasma membrane"/>
    <property type="evidence" value="ECO:0007669"/>
    <property type="project" value="UniProtKB-SubCell"/>
</dbReference>
<dbReference type="Gene3D" id="2.60.40.2880">
    <property type="entry name" value="MmpS1-5, C-terminal soluble domain"/>
    <property type="match status" value="1"/>
</dbReference>
<keyword evidence="8 15" id="KW-0547">Nucleotide-binding</keyword>
<sequence length="503" mass="52957">MDNDVFRGTMSGSSVIKGGGVEDGSGPSVGRELGGRYRLESLIGRGGMGQVWRAIDQRLRRAVAVKVLPTEIAVAEGGLARFEREAEATAALQHPGITVVFDIGQDEDGLTYLVMELLEGEDLRTVLGRYPDGMPVPRAVELALQLADALATAHAQGIVHRDIKPANLFVLKDGRLKLLDFGIAGLTVEATRLTRDGGSLGTPLYMAPEQFRGDPADFRSDLYALGGVLHELLTGRPPFASETGLPGLLYAHLNEPPPRVRSRRPEVPEGLEDLVLALLAKSVDQRPPSAAAVASYLRELPREGAPTGGAFPSPAPPPSAGASTPPPPQFPAPTMPPQPPARGWEPSTALTVGAVLLTLTVTGLAVLFAVNGLPGGDPSAGRSVSPVTASSPVRPVTPEPPKTPDKREIVYTLTGHASNARVMYMSPTGGSSSGTVKLPWTKKFTADRFTFLTVSVSAGPVTSKLRCRITVDGEVVQDGTSENGDYVSVSCTYSPYMTGLPTP</sequence>
<keyword evidence="12" id="KW-0472">Membrane</keyword>